<organism evidence="1 2">
    <name type="scientific">Sulfuriferula plumbiphila</name>
    <dbReference type="NCBI Taxonomy" id="171865"/>
    <lineage>
        <taxon>Bacteria</taxon>
        <taxon>Pseudomonadati</taxon>
        <taxon>Pseudomonadota</taxon>
        <taxon>Betaproteobacteria</taxon>
        <taxon>Nitrosomonadales</taxon>
        <taxon>Sulfuricellaceae</taxon>
        <taxon>Sulfuriferula</taxon>
    </lineage>
</organism>
<keyword evidence="2" id="KW-1185">Reference proteome</keyword>
<evidence type="ECO:0008006" key="3">
    <source>
        <dbReference type="Google" id="ProtNLM"/>
    </source>
</evidence>
<evidence type="ECO:0000313" key="2">
    <source>
        <dbReference type="Proteomes" id="UP000321337"/>
    </source>
</evidence>
<protein>
    <recommendedName>
        <fullName evidence="3">Glycosyl hydrolase</fullName>
    </recommendedName>
</protein>
<dbReference type="Proteomes" id="UP000321337">
    <property type="component" value="Unassembled WGS sequence"/>
</dbReference>
<gene>
    <name evidence="1" type="ORF">TPL01_02610</name>
</gene>
<reference evidence="1 2" key="1">
    <citation type="submission" date="2019-07" db="EMBL/GenBank/DDBJ databases">
        <title>Whole genome shotgun sequence of Thiobacillus plumbophilus NBRC 107929.</title>
        <authorList>
            <person name="Hosoyama A."/>
            <person name="Uohara A."/>
            <person name="Ohji S."/>
            <person name="Ichikawa N."/>
        </authorList>
    </citation>
    <scope>NUCLEOTIDE SEQUENCE [LARGE SCALE GENOMIC DNA]</scope>
    <source>
        <strain evidence="1 2">NBRC 107929</strain>
    </source>
</reference>
<dbReference type="RefSeq" id="WP_223264449.1">
    <property type="nucleotide sequence ID" value="NZ_AP021884.1"/>
</dbReference>
<name>A0A512L3S1_9PROT</name>
<accession>A0A512L3S1</accession>
<dbReference type="AlphaFoldDB" id="A0A512L3S1"/>
<dbReference type="EMBL" id="BKAD01000002">
    <property type="protein sequence ID" value="GEP29123.1"/>
    <property type="molecule type" value="Genomic_DNA"/>
</dbReference>
<sequence length="396" mass="43123">MWALLWLLPLAWALVLAGYAKRLIALWREPAWRCPVLVIESDDWGAGVLPQAAALDALRALLGRHRDHTGRCPVMALGIVLAIADTGAIRAAAGREYLYIALDDARLTPVLAALRAGITEGVFAPQLHGMEHYWPAAVMAAAQTDKRVAAWLAGDALPRTEDLPAPLQSRWTAAAVLPSLPLSIPEINAAAADETAAFQRIFGITAQVAVPPTFVWSDAVERAWAAHGVRCIVTPGTRHEYRDAQGRPAGDGRNILNGERGQDDVLYVVRDQYFEPALGHRAEQGLAALAQQTACARPTLLETHRFNFLGESADAALHEVDRLLGKACAAYPALRFLPTQEIAAAMARRDAELIETGLHPRLRAWLARIHTVPRFAKLARLTGLALPLWLLTKWTA</sequence>
<comment type="caution">
    <text evidence="1">The sequence shown here is derived from an EMBL/GenBank/DDBJ whole genome shotgun (WGS) entry which is preliminary data.</text>
</comment>
<proteinExistence type="predicted"/>
<evidence type="ECO:0000313" key="1">
    <source>
        <dbReference type="EMBL" id="GEP29123.1"/>
    </source>
</evidence>